<proteinExistence type="predicted"/>
<name>A0A224Y1S0_9HEMI</name>
<feature type="chain" id="PRO_5013211462" evidence="1">
    <location>
        <begin position="18"/>
        <end position="96"/>
    </location>
</feature>
<evidence type="ECO:0000256" key="1">
    <source>
        <dbReference type="SAM" id="SignalP"/>
    </source>
</evidence>
<protein>
    <submittedName>
        <fullName evidence="2">Putative secreted protein</fullName>
    </submittedName>
</protein>
<feature type="signal peptide" evidence="1">
    <location>
        <begin position="1"/>
        <end position="17"/>
    </location>
</feature>
<evidence type="ECO:0000313" key="2">
    <source>
        <dbReference type="EMBL" id="JAW14972.1"/>
    </source>
</evidence>
<sequence>MVLGLLVAIFTSVAVRSQLINSAQSRPNLLTFSQYFFGKTFAILSLAFKTLLKDNRKFLRPFTNGIIVSLKSNFTKILCNSSKYSWFFALPSVLNM</sequence>
<organism evidence="2">
    <name type="scientific">Panstrongylus lignarius</name>
    <dbReference type="NCBI Taxonomy" id="156445"/>
    <lineage>
        <taxon>Eukaryota</taxon>
        <taxon>Metazoa</taxon>
        <taxon>Ecdysozoa</taxon>
        <taxon>Arthropoda</taxon>
        <taxon>Hexapoda</taxon>
        <taxon>Insecta</taxon>
        <taxon>Pterygota</taxon>
        <taxon>Neoptera</taxon>
        <taxon>Paraneoptera</taxon>
        <taxon>Hemiptera</taxon>
        <taxon>Heteroptera</taxon>
        <taxon>Panheteroptera</taxon>
        <taxon>Cimicomorpha</taxon>
        <taxon>Reduviidae</taxon>
        <taxon>Triatominae</taxon>
        <taxon>Panstrongylus</taxon>
    </lineage>
</organism>
<accession>A0A224Y1S0</accession>
<keyword evidence="1" id="KW-0732">Signal</keyword>
<dbReference type="AlphaFoldDB" id="A0A224Y1S0"/>
<dbReference type="EMBL" id="GFTR01001454">
    <property type="protein sequence ID" value="JAW14972.1"/>
    <property type="molecule type" value="Transcribed_RNA"/>
</dbReference>
<reference evidence="2" key="1">
    <citation type="journal article" date="2018" name="PLoS Negl. Trop. Dis.">
        <title>An insight into the salivary gland and fat body transcriptome of Panstrongylus lignarius (Hemiptera: Heteroptera), the main vector of Chagas disease in Peru.</title>
        <authorList>
            <person name="Nevoa J.C."/>
            <person name="Mendes M.T."/>
            <person name="da Silva M.V."/>
            <person name="Soares S.C."/>
            <person name="Oliveira C.J.F."/>
            <person name="Ribeiro J.M.C."/>
        </authorList>
    </citation>
    <scope>NUCLEOTIDE SEQUENCE</scope>
</reference>